<dbReference type="PROSITE" id="PS51319">
    <property type="entry name" value="TFIIS_N"/>
    <property type="match status" value="1"/>
</dbReference>
<dbReference type="SUPFAM" id="SSF56219">
    <property type="entry name" value="DNase I-like"/>
    <property type="match status" value="1"/>
</dbReference>
<sequence length="1708" mass="194635">MAYEDDPYRDENGEPLMDYDDVPSDTDQTPERNQHLLDDDLLEDDDWQGARERSQTPVHGTASGSKSKPRKRLIKKSHSTREDVVAPEFIDDEDGDVDAFVGDGSDGKRKKLGGGGKEKGHKGEKKFGNKAGSSSRLSKRGFSDKAARDQDGEVKELWDTIAGGDSEDDQEGVRTMDDDNFIDDTGVDAADRYGSDNERRSPRYAPEAEEVDEDEEIDQLFKMGKKRKKNEKSPAEIALLVENVMAELEVTAEEDAELNRQGKPAINKLKKLPLLTDVLSKKQLQQEFLDHGVLNLLRTWLEPLPDGSLPNINIRAAILKILNDIPIDLEQYDRREQLKKSGLGKVIMFLSKSDEETTSNRKLAKELVDKWSRPIFNKSTRFEDMRNVEDERVPYRRPMVKKPANNSARMESRDGDLELDEFSRERKSGQSSSRQLTTRPEATPMDFVVRPQSKIDPDEIRARAKQGIQDQRRLKMNKKLQQLKAPKKKRLQATKISVEGRGTFCLPVPGLSALNRINPVDIERVIEGSPWTFDRAPLIFERVKHGENPRNIPLLKLDLWVQLHNMTVGFMSDRVIQGVVNYIGTFVKSDPNNFSGVWRDYLHIRVKLRVDKPLKKKKKLEIRGGPTCHILFKYEDLPTFCFICGVLGHTEKFCEKLFEVPKEQIIQEYSLEMKAAPRRRNYADGSEWTIVQKLEIPAMAARVIKLHQSWEDRDMRTVDNVIGSSINKEQPLILGKVNEELVLGPAESDMNIGLTFIDNKRRRMGLEKEVGLNETTNLEMGRVISNQNQEVKNMDISENNDFAVQDEVSKNLLEAVGLAQALNFDGVFVVDANGASGGLTMLWKSIDSGSLLGYSMNHIDLQISISPTSPTWRLTEFYGEPNRNRRHDSWTLLKSLKDRSSLPWCVIGDINNIVRQEDKRGGRPYPHWLLTGFQQTLLHCGLDDLELQGHQYTWEKEEQLMRGLRIRFENSWLKEPLCFEIIRDVWTQEQQVIISRIINMCAEKLSSWGKELTGRLLVDGCGDANVVLIPKKRNPEYMTDLRPIALCNVLFKIITKVMVNRMKPYMDSIISENQSAFILGRLISDNILVSFEVQLFQQEAYVKEIRYHHTSSFYVRKVSLLCSGNTNKEGGYMDAKWPTVLLEYLICYLPMIVTFTVRLLKMKLAESKKYYVNLSLPWDRSSMGRNKSGALGFLRNKVKKRLLGYGTKFLSRAGKEILIKTVAQALPSYAMSVFLIPHEIIKDIEGLMSKFWWQSSNNSPKGIHWMSWKKICKHKSKGGMGFRNLRSFNLALLGKQGWRFLTQPDTLVSKVFKARYYPRGSIFTTEIGNNPSYVWHSVLEARQLVIKGVRWTVGDGSAISVLGEPWLPDVQDPFIASQHPTLVGVKVCNLLAVDGLGWDEELVADLFEHRDQKLILQIPVQHGQGHDKLAWIGEVSGLFTVKSAYKMVQEMIRENNQDSTTLEAFWKKFWALKLPPKTKNLVGELVKDQKKSLIALCWSIWNARNNKVWNNKLISPESIVFSAKTYLNQWLAAHNSTEIYPCPGFVLGDGAEQWQPPNENNIKVNVDGAIFAGTNQFGIGFVVRDAQGLLIEGVTKLYQGSTTPEFVEALGVKEALSWIKDNRSCQVFLETDCLVFIQALRSSIDMISMFGQMVNNCKALLKESQNVSIFLLGDQLIRWLIILLELPYSIMIAASTWGLSQLICYIRW</sequence>
<feature type="transmembrane region" description="Helical" evidence="3">
    <location>
        <begin position="1676"/>
        <end position="1699"/>
    </location>
</feature>
<keyword evidence="1" id="KW-0539">Nucleus</keyword>
<keyword evidence="6" id="KW-1185">Reference proteome</keyword>
<feature type="compositionally biased region" description="Basic residues" evidence="2">
    <location>
        <begin position="67"/>
        <end position="78"/>
    </location>
</feature>
<feature type="region of interest" description="Disordered" evidence="2">
    <location>
        <begin position="398"/>
        <end position="443"/>
    </location>
</feature>
<dbReference type="Pfam" id="PF08711">
    <property type="entry name" value="Med26"/>
    <property type="match status" value="1"/>
</dbReference>
<dbReference type="InterPro" id="IPR044204">
    <property type="entry name" value="IWS1/2"/>
</dbReference>
<evidence type="ECO:0000256" key="3">
    <source>
        <dbReference type="SAM" id="Phobius"/>
    </source>
</evidence>
<dbReference type="EnsemblPlants" id="evm.model.05.678">
    <property type="protein sequence ID" value="cds.evm.model.05.678"/>
    <property type="gene ID" value="evm.TU.05.678"/>
</dbReference>
<dbReference type="InterPro" id="IPR036397">
    <property type="entry name" value="RNaseH_sf"/>
</dbReference>
<dbReference type="GO" id="GO:0004523">
    <property type="term" value="F:RNA-DNA hybrid ribonuclease activity"/>
    <property type="evidence" value="ECO:0007669"/>
    <property type="project" value="InterPro"/>
</dbReference>
<accession>A0A803PRE3</accession>
<feature type="compositionally biased region" description="Basic and acidic residues" evidence="2">
    <location>
        <begin position="410"/>
        <end position="428"/>
    </location>
</feature>
<feature type="compositionally biased region" description="Polar residues" evidence="2">
    <location>
        <begin position="55"/>
        <end position="66"/>
    </location>
</feature>
<dbReference type="InterPro" id="IPR002156">
    <property type="entry name" value="RNaseH_domain"/>
</dbReference>
<evidence type="ECO:0000256" key="2">
    <source>
        <dbReference type="SAM" id="MobiDB-lite"/>
    </source>
</evidence>
<dbReference type="CDD" id="cd06222">
    <property type="entry name" value="RNase_H_like"/>
    <property type="match status" value="1"/>
</dbReference>
<feature type="compositionally biased region" description="Polar residues" evidence="2">
    <location>
        <begin position="429"/>
        <end position="440"/>
    </location>
</feature>
<dbReference type="InterPro" id="IPR025836">
    <property type="entry name" value="Zn_knuckle_CX2CX4HX4C"/>
</dbReference>
<dbReference type="Gene3D" id="3.60.10.10">
    <property type="entry name" value="Endonuclease/exonuclease/phosphatase"/>
    <property type="match status" value="1"/>
</dbReference>
<dbReference type="GO" id="GO:0005634">
    <property type="term" value="C:nucleus"/>
    <property type="evidence" value="ECO:0007669"/>
    <property type="project" value="UniProtKB-SubCell"/>
</dbReference>
<dbReference type="GO" id="GO:0032784">
    <property type="term" value="P:regulation of DNA-templated transcription elongation"/>
    <property type="evidence" value="ECO:0007669"/>
    <property type="project" value="InterPro"/>
</dbReference>
<feature type="compositionally biased region" description="Basic and acidic residues" evidence="2">
    <location>
        <begin position="141"/>
        <end position="158"/>
    </location>
</feature>
<dbReference type="InterPro" id="IPR036691">
    <property type="entry name" value="Endo/exonu/phosph_ase_sf"/>
</dbReference>
<proteinExistence type="predicted"/>
<feature type="compositionally biased region" description="Basic and acidic residues" evidence="2">
    <location>
        <begin position="189"/>
        <end position="201"/>
    </location>
</feature>
<reference evidence="5" key="2">
    <citation type="submission" date="2021-03" db="UniProtKB">
        <authorList>
            <consortium name="EnsemblPlants"/>
        </authorList>
    </citation>
    <scope>IDENTIFICATION</scope>
</reference>
<dbReference type="InterPro" id="IPR044730">
    <property type="entry name" value="RNase_H-like_dom_plant"/>
</dbReference>
<keyword evidence="3" id="KW-1133">Transmembrane helix</keyword>
<feature type="domain" description="TFIIS N-terminal" evidence="4">
    <location>
        <begin position="295"/>
        <end position="378"/>
    </location>
</feature>
<dbReference type="EMBL" id="UZAU01000439">
    <property type="status" value="NOT_ANNOTATED_CDS"/>
    <property type="molecule type" value="Genomic_DNA"/>
</dbReference>
<dbReference type="Proteomes" id="UP000596661">
    <property type="component" value="Chromosome 5"/>
</dbReference>
<feature type="region of interest" description="Disordered" evidence="2">
    <location>
        <begin position="1"/>
        <end position="215"/>
    </location>
</feature>
<dbReference type="GO" id="GO:0003676">
    <property type="term" value="F:nucleic acid binding"/>
    <property type="evidence" value="ECO:0007669"/>
    <property type="project" value="InterPro"/>
</dbReference>
<keyword evidence="3" id="KW-0812">Transmembrane</keyword>
<dbReference type="Pfam" id="PF14392">
    <property type="entry name" value="zf-CCHC_4"/>
    <property type="match status" value="1"/>
</dbReference>
<keyword evidence="3" id="KW-0472">Membrane</keyword>
<protein>
    <recommendedName>
        <fullName evidence="4">TFIIS N-terminal domain-containing protein</fullName>
    </recommendedName>
</protein>
<evidence type="ECO:0000256" key="1">
    <source>
        <dbReference type="PROSITE-ProRule" id="PRU00649"/>
    </source>
</evidence>
<dbReference type="Gramene" id="evm.model.05.678">
    <property type="protein sequence ID" value="cds.evm.model.05.678"/>
    <property type="gene ID" value="evm.TU.05.678"/>
</dbReference>
<comment type="subcellular location">
    <subcellularLocation>
        <location evidence="1">Nucleus</location>
    </subcellularLocation>
</comment>
<dbReference type="Pfam" id="PF13456">
    <property type="entry name" value="RVT_3"/>
    <property type="match status" value="1"/>
</dbReference>
<dbReference type="SUPFAM" id="SSF53098">
    <property type="entry name" value="Ribonuclease H-like"/>
    <property type="match status" value="1"/>
</dbReference>
<evidence type="ECO:0000313" key="5">
    <source>
        <dbReference type="EnsemblPlants" id="cds.evm.model.05.678"/>
    </source>
</evidence>
<dbReference type="Gene3D" id="3.30.420.10">
    <property type="entry name" value="Ribonuclease H-like superfamily/Ribonuclease H"/>
    <property type="match status" value="1"/>
</dbReference>
<dbReference type="InterPro" id="IPR035441">
    <property type="entry name" value="TFIIS/LEDGF_dom_sf"/>
</dbReference>
<dbReference type="PANTHER" id="PTHR47350:SF4">
    <property type="entry name" value="PROTEIN IWS1 HOMOLOG 1"/>
    <property type="match status" value="1"/>
</dbReference>
<reference evidence="5" key="1">
    <citation type="submission" date="2018-11" db="EMBL/GenBank/DDBJ databases">
        <authorList>
            <person name="Grassa J C."/>
        </authorList>
    </citation>
    <scope>NUCLEOTIDE SEQUENCE [LARGE SCALE GENOMIC DNA]</scope>
</reference>
<dbReference type="InterPro" id="IPR017923">
    <property type="entry name" value="TFIIS_N"/>
</dbReference>
<dbReference type="GO" id="GO:0009742">
    <property type="term" value="P:brassinosteroid mediated signaling pathway"/>
    <property type="evidence" value="ECO:0007669"/>
    <property type="project" value="InterPro"/>
</dbReference>
<dbReference type="Gene3D" id="1.20.930.10">
    <property type="entry name" value="Conserved domain common to transcription factors TFIIS, elongin A, CRSP70"/>
    <property type="match status" value="1"/>
</dbReference>
<organism evidence="5 6">
    <name type="scientific">Cannabis sativa</name>
    <name type="common">Hemp</name>
    <name type="synonym">Marijuana</name>
    <dbReference type="NCBI Taxonomy" id="3483"/>
    <lineage>
        <taxon>Eukaryota</taxon>
        <taxon>Viridiplantae</taxon>
        <taxon>Streptophyta</taxon>
        <taxon>Embryophyta</taxon>
        <taxon>Tracheophyta</taxon>
        <taxon>Spermatophyta</taxon>
        <taxon>Magnoliopsida</taxon>
        <taxon>eudicotyledons</taxon>
        <taxon>Gunneridae</taxon>
        <taxon>Pentapetalae</taxon>
        <taxon>rosids</taxon>
        <taxon>fabids</taxon>
        <taxon>Rosales</taxon>
        <taxon>Cannabaceae</taxon>
        <taxon>Cannabis</taxon>
    </lineage>
</organism>
<dbReference type="InterPro" id="IPR012337">
    <property type="entry name" value="RNaseH-like_sf"/>
</dbReference>
<name>A0A803PRE3_CANSA</name>
<evidence type="ECO:0000259" key="4">
    <source>
        <dbReference type="PROSITE" id="PS51319"/>
    </source>
</evidence>
<evidence type="ECO:0000313" key="6">
    <source>
        <dbReference type="Proteomes" id="UP000596661"/>
    </source>
</evidence>
<feature type="compositionally biased region" description="Basic and acidic residues" evidence="2">
    <location>
        <begin position="29"/>
        <end position="38"/>
    </location>
</feature>
<dbReference type="PANTHER" id="PTHR47350">
    <property type="entry name" value="PROTEIN IWS1 HOMOLOG 1"/>
    <property type="match status" value="1"/>
</dbReference>